<organism evidence="1">
    <name type="scientific">viral metagenome</name>
    <dbReference type="NCBI Taxonomy" id="1070528"/>
    <lineage>
        <taxon>unclassified sequences</taxon>
        <taxon>metagenomes</taxon>
        <taxon>organismal metagenomes</taxon>
    </lineage>
</organism>
<dbReference type="AlphaFoldDB" id="A0A6H2A1A9"/>
<dbReference type="EMBL" id="MT144405">
    <property type="protein sequence ID" value="QJA53240.1"/>
    <property type="molecule type" value="Genomic_DNA"/>
</dbReference>
<protein>
    <recommendedName>
        <fullName evidence="2">PD-(D/E)XK endonuclease-like domain-containing protein</fullName>
    </recommendedName>
</protein>
<dbReference type="InterPro" id="IPR011604">
    <property type="entry name" value="PDDEXK-like_dom_sf"/>
</dbReference>
<dbReference type="Gene3D" id="3.90.320.10">
    <property type="match status" value="1"/>
</dbReference>
<sequence>MLSRSEVAAAVESAVTEHQKKKDEAATNGKLVHAWAEAHARGVMLGEPRPPVGDDLPDQVVQGINAFLDWIEESKVKFLATERMVYSKEHGYYGFADKVIEIGGKRYLGDYKTSGGIYPEMYFQVAAYRKAWEEEMGPLDGHMIIRFGKDDGKFEVTTIDSYEEDFQAFLACKRLRESVTRLGAR</sequence>
<evidence type="ECO:0000313" key="1">
    <source>
        <dbReference type="EMBL" id="QJA53240.1"/>
    </source>
</evidence>
<evidence type="ECO:0008006" key="2">
    <source>
        <dbReference type="Google" id="ProtNLM"/>
    </source>
</evidence>
<name>A0A6H2A1A9_9ZZZZ</name>
<reference evidence="1" key="1">
    <citation type="submission" date="2020-03" db="EMBL/GenBank/DDBJ databases">
        <title>The deep terrestrial virosphere.</title>
        <authorList>
            <person name="Holmfeldt K."/>
            <person name="Nilsson E."/>
            <person name="Simone D."/>
            <person name="Lopez-Fernandez M."/>
            <person name="Wu X."/>
            <person name="de Brujin I."/>
            <person name="Lundin D."/>
            <person name="Andersson A."/>
            <person name="Bertilsson S."/>
            <person name="Dopson M."/>
        </authorList>
    </citation>
    <scope>NUCLEOTIDE SEQUENCE</scope>
    <source>
        <strain evidence="1">TM448A03332</strain>
    </source>
</reference>
<gene>
    <name evidence="1" type="ORF">TM448A03332_0009</name>
</gene>
<proteinExistence type="predicted"/>
<accession>A0A6H2A1A9</accession>